<keyword evidence="1 3" id="KW-0378">Hydrolase</keyword>
<dbReference type="InterPro" id="IPR015797">
    <property type="entry name" value="NUDIX_hydrolase-like_dom_sf"/>
</dbReference>
<keyword evidence="4" id="KW-1185">Reference proteome</keyword>
<dbReference type="EC" id="3.6.1.55" evidence="3"/>
<dbReference type="CDD" id="cd04684">
    <property type="entry name" value="NUDIX_Hydrolase"/>
    <property type="match status" value="1"/>
</dbReference>
<accession>A0ABS2N7Z4</accession>
<dbReference type="PROSITE" id="PS00893">
    <property type="entry name" value="NUDIX_BOX"/>
    <property type="match status" value="1"/>
</dbReference>
<dbReference type="PANTHER" id="PTHR21340:SF0">
    <property type="entry name" value="BIS(5'-NUCLEOSYL)-TETRAPHOSPHATASE [ASYMMETRICAL]"/>
    <property type="match status" value="1"/>
</dbReference>
<reference evidence="3 4" key="1">
    <citation type="submission" date="2021-01" db="EMBL/GenBank/DDBJ databases">
        <title>Genomic Encyclopedia of Type Strains, Phase IV (KMG-IV): sequencing the most valuable type-strain genomes for metagenomic binning, comparative biology and taxonomic classification.</title>
        <authorList>
            <person name="Goeker M."/>
        </authorList>
    </citation>
    <scope>NUCLEOTIDE SEQUENCE [LARGE SCALE GENOMIC DNA]</scope>
    <source>
        <strain evidence="3 4">DSM 24834</strain>
    </source>
</reference>
<evidence type="ECO:0000313" key="4">
    <source>
        <dbReference type="Proteomes" id="UP001646157"/>
    </source>
</evidence>
<dbReference type="Gene3D" id="3.90.79.10">
    <property type="entry name" value="Nucleoside Triphosphate Pyrophosphohydrolase"/>
    <property type="match status" value="1"/>
</dbReference>
<feature type="domain" description="Nudix hydrolase" evidence="2">
    <location>
        <begin position="15"/>
        <end position="143"/>
    </location>
</feature>
<gene>
    <name evidence="3" type="ORF">JOC86_000485</name>
</gene>
<sequence length="148" mass="16973">MKVVFGEKIGGLDYQYRKSVYAIIFNSTKDKVLTVETKKGHHFLPGGGIDYGEGLKECLAREMLEETGYSVSIGSFIGNAMRYFHSTNKEPILNDGYFYLAELLDQVQKPIEDDHFIKWIDINSMGKLLFHEHHFWAVKEGSHNEPAR</sequence>
<dbReference type="InterPro" id="IPR020084">
    <property type="entry name" value="NUDIX_hydrolase_CS"/>
</dbReference>
<dbReference type="InterPro" id="IPR051325">
    <property type="entry name" value="Nudix_hydrolase_domain"/>
</dbReference>
<dbReference type="RefSeq" id="WP_205168157.1">
    <property type="nucleotide sequence ID" value="NZ_JAFBDZ010000001.1"/>
</dbReference>
<dbReference type="SUPFAM" id="SSF55811">
    <property type="entry name" value="Nudix"/>
    <property type="match status" value="1"/>
</dbReference>
<dbReference type="Proteomes" id="UP001646157">
    <property type="component" value="Unassembled WGS sequence"/>
</dbReference>
<dbReference type="Pfam" id="PF00293">
    <property type="entry name" value="NUDIX"/>
    <property type="match status" value="1"/>
</dbReference>
<evidence type="ECO:0000259" key="2">
    <source>
        <dbReference type="PROSITE" id="PS51462"/>
    </source>
</evidence>
<dbReference type="EMBL" id="JAFBDZ010000001">
    <property type="protein sequence ID" value="MBM7583948.1"/>
    <property type="molecule type" value="Genomic_DNA"/>
</dbReference>
<name>A0ABS2N7Z4_9BACI</name>
<protein>
    <submittedName>
        <fullName evidence="3">8-oxo-dGTP diphosphatase</fullName>
        <ecNumber evidence="3">3.6.1.55</ecNumber>
    </submittedName>
</protein>
<dbReference type="PROSITE" id="PS51462">
    <property type="entry name" value="NUDIX"/>
    <property type="match status" value="1"/>
</dbReference>
<dbReference type="GO" id="GO:0035539">
    <property type="term" value="F:8-oxo-7,8-dihydrodeoxyguanosine triphosphate pyrophosphatase activity"/>
    <property type="evidence" value="ECO:0007669"/>
    <property type="project" value="UniProtKB-EC"/>
</dbReference>
<evidence type="ECO:0000256" key="1">
    <source>
        <dbReference type="ARBA" id="ARBA00022801"/>
    </source>
</evidence>
<dbReference type="PANTHER" id="PTHR21340">
    <property type="entry name" value="DIADENOSINE 5,5-P1,P4-TETRAPHOSPHATE PYROPHOSPHOHYDROLASE MUTT"/>
    <property type="match status" value="1"/>
</dbReference>
<organism evidence="3 4">
    <name type="scientific">Rossellomorea pakistanensis</name>
    <dbReference type="NCBI Taxonomy" id="992288"/>
    <lineage>
        <taxon>Bacteria</taxon>
        <taxon>Bacillati</taxon>
        <taxon>Bacillota</taxon>
        <taxon>Bacilli</taxon>
        <taxon>Bacillales</taxon>
        <taxon>Bacillaceae</taxon>
        <taxon>Rossellomorea</taxon>
    </lineage>
</organism>
<proteinExistence type="predicted"/>
<dbReference type="InterPro" id="IPR000086">
    <property type="entry name" value="NUDIX_hydrolase_dom"/>
</dbReference>
<comment type="caution">
    <text evidence="3">The sequence shown here is derived from an EMBL/GenBank/DDBJ whole genome shotgun (WGS) entry which is preliminary data.</text>
</comment>
<evidence type="ECO:0000313" key="3">
    <source>
        <dbReference type="EMBL" id="MBM7583948.1"/>
    </source>
</evidence>